<dbReference type="AlphaFoldDB" id="A0A438C7T9"/>
<name>A0A438C7T9_VITVI</name>
<accession>A0A438C7T9</accession>
<sequence>MRAIMHDDYSDKMLVVDMSQITDDVQLETVSPLDLFGVLDIEMVKDVQLIPTPRLLTDVVHDDDVF</sequence>
<organism evidence="1 2">
    <name type="scientific">Vitis vinifera</name>
    <name type="common">Grape</name>
    <dbReference type="NCBI Taxonomy" id="29760"/>
    <lineage>
        <taxon>Eukaryota</taxon>
        <taxon>Viridiplantae</taxon>
        <taxon>Streptophyta</taxon>
        <taxon>Embryophyta</taxon>
        <taxon>Tracheophyta</taxon>
        <taxon>Spermatophyta</taxon>
        <taxon>Magnoliopsida</taxon>
        <taxon>eudicotyledons</taxon>
        <taxon>Gunneridae</taxon>
        <taxon>Pentapetalae</taxon>
        <taxon>rosids</taxon>
        <taxon>Vitales</taxon>
        <taxon>Vitaceae</taxon>
        <taxon>Viteae</taxon>
        <taxon>Vitis</taxon>
    </lineage>
</organism>
<proteinExistence type="predicted"/>
<evidence type="ECO:0000313" key="2">
    <source>
        <dbReference type="Proteomes" id="UP000288805"/>
    </source>
</evidence>
<protein>
    <submittedName>
        <fullName evidence="1">Uncharacterized protein</fullName>
    </submittedName>
</protein>
<gene>
    <name evidence="1" type="ORF">CK203_093771</name>
</gene>
<comment type="caution">
    <text evidence="1">The sequence shown here is derived from an EMBL/GenBank/DDBJ whole genome shotgun (WGS) entry which is preliminary data.</text>
</comment>
<evidence type="ECO:0000313" key="1">
    <source>
        <dbReference type="EMBL" id="RVW19268.1"/>
    </source>
</evidence>
<dbReference type="EMBL" id="QGNW01002498">
    <property type="protein sequence ID" value="RVW19268.1"/>
    <property type="molecule type" value="Genomic_DNA"/>
</dbReference>
<reference evidence="1 2" key="1">
    <citation type="journal article" date="2018" name="PLoS Genet.">
        <title>Population sequencing reveals clonal diversity and ancestral inbreeding in the grapevine cultivar Chardonnay.</title>
        <authorList>
            <person name="Roach M.J."/>
            <person name="Johnson D.L."/>
            <person name="Bohlmann J."/>
            <person name="van Vuuren H.J."/>
            <person name="Jones S.J."/>
            <person name="Pretorius I.S."/>
            <person name="Schmidt S.A."/>
            <person name="Borneman A.R."/>
        </authorList>
    </citation>
    <scope>NUCLEOTIDE SEQUENCE [LARGE SCALE GENOMIC DNA]</scope>
    <source>
        <strain evidence="2">cv. Chardonnay</strain>
        <tissue evidence="1">Leaf</tissue>
    </source>
</reference>
<dbReference type="Proteomes" id="UP000288805">
    <property type="component" value="Unassembled WGS sequence"/>
</dbReference>